<keyword evidence="4" id="KW-0472">Membrane</keyword>
<gene>
    <name evidence="6" type="ORF">Micbo1qcDRAFT_165529</name>
</gene>
<dbReference type="GO" id="GO:0022857">
    <property type="term" value="F:transmembrane transporter activity"/>
    <property type="evidence" value="ECO:0007669"/>
    <property type="project" value="InterPro"/>
</dbReference>
<dbReference type="AlphaFoldDB" id="A0A136IWZ9"/>
<sequence length="475" mass="50535">MATMSDPESSDRSHDSSHGTFVGAKHEQDDELDHMGPGEEPDLFDPDAPGVAGTLGRVLSRISTNAGPNPGPAPDGGRAAWLACLCGHLIVSNTWGFINSFGIFQRYYVESLGRSPSDVSWIGSLEVFLLFFLGMFSGRLSDAGLFKPLIVLGTFLITLGFMMTSIATQYWHLVLSQGVCMGLGAGCVFAPTMATVATYFSSKRSLAIGIVACGSVTGGLVFPAMARQLLPMIGFAWTMRAIGLVAFATLLPANLIMKSRLPPRKTGALVDWESFKDLGYTFYAVGMFFNFWGLYFAFYYLVSYSTTWVTPVLSYVDALNLLLVLNGVGLVGRMLPNYFADRVGPLNLLAPAGLVAGALMFIWTAVDTPAKLYAWAAFYGVFGGAIQSLFPAGLSSLTTDPRKQGTRMGMVFTIVSFAVLTGNPIAGAIITATPGGSYIGAQCFAGAGLIVGSGFIVASRMVKMKKSGAGWLVKV</sequence>
<comment type="similarity">
    <text evidence="2">Belongs to the major facilitator superfamily. Monocarboxylate porter (TC 2.A.1.13) family.</text>
</comment>
<feature type="transmembrane region" description="Helical" evidence="4">
    <location>
        <begin position="409"/>
        <end position="432"/>
    </location>
</feature>
<keyword evidence="4" id="KW-1133">Transmembrane helix</keyword>
<comment type="subcellular location">
    <subcellularLocation>
        <location evidence="1">Membrane</location>
        <topology evidence="1">Multi-pass membrane protein</topology>
    </subcellularLocation>
</comment>
<evidence type="ECO:0000256" key="2">
    <source>
        <dbReference type="ARBA" id="ARBA00006727"/>
    </source>
</evidence>
<accession>A0A136IWZ9</accession>
<dbReference type="GO" id="GO:0016020">
    <property type="term" value="C:membrane"/>
    <property type="evidence" value="ECO:0007669"/>
    <property type="project" value="UniProtKB-SubCell"/>
</dbReference>
<evidence type="ECO:0000256" key="1">
    <source>
        <dbReference type="ARBA" id="ARBA00004141"/>
    </source>
</evidence>
<evidence type="ECO:0000256" key="4">
    <source>
        <dbReference type="SAM" id="Phobius"/>
    </source>
</evidence>
<dbReference type="InterPro" id="IPR020846">
    <property type="entry name" value="MFS_dom"/>
</dbReference>
<keyword evidence="4" id="KW-0812">Transmembrane</keyword>
<dbReference type="PROSITE" id="PS50850">
    <property type="entry name" value="MFS"/>
    <property type="match status" value="1"/>
</dbReference>
<dbReference type="InterPro" id="IPR036259">
    <property type="entry name" value="MFS_trans_sf"/>
</dbReference>
<proteinExistence type="inferred from homology"/>
<evidence type="ECO:0000256" key="3">
    <source>
        <dbReference type="SAM" id="MobiDB-lite"/>
    </source>
</evidence>
<keyword evidence="7" id="KW-1185">Reference proteome</keyword>
<dbReference type="Pfam" id="PF07690">
    <property type="entry name" value="MFS_1"/>
    <property type="match status" value="1"/>
</dbReference>
<evidence type="ECO:0000259" key="5">
    <source>
        <dbReference type="PROSITE" id="PS50850"/>
    </source>
</evidence>
<feature type="transmembrane region" description="Helical" evidence="4">
    <location>
        <begin position="372"/>
        <end position="397"/>
    </location>
</feature>
<feature type="transmembrane region" description="Helical" evidence="4">
    <location>
        <begin position="206"/>
        <end position="226"/>
    </location>
</feature>
<dbReference type="OrthoDB" id="5212574at2759"/>
<feature type="transmembrane region" description="Helical" evidence="4">
    <location>
        <begin position="118"/>
        <end position="137"/>
    </location>
</feature>
<feature type="domain" description="Major facilitator superfamily (MFS) profile" evidence="5">
    <location>
        <begin position="80"/>
        <end position="466"/>
    </location>
</feature>
<dbReference type="SUPFAM" id="SSF103473">
    <property type="entry name" value="MFS general substrate transporter"/>
    <property type="match status" value="1"/>
</dbReference>
<dbReference type="Proteomes" id="UP000070501">
    <property type="component" value="Unassembled WGS sequence"/>
</dbReference>
<protein>
    <submittedName>
        <fullName evidence="6">Major facilitator superfamily domain-containing protein</fullName>
    </submittedName>
</protein>
<feature type="transmembrane region" description="Helical" evidence="4">
    <location>
        <begin position="278"/>
        <end position="302"/>
    </location>
</feature>
<feature type="transmembrane region" description="Helical" evidence="4">
    <location>
        <begin position="343"/>
        <end position="366"/>
    </location>
</feature>
<feature type="transmembrane region" description="Helical" evidence="4">
    <location>
        <begin position="79"/>
        <end position="98"/>
    </location>
</feature>
<feature type="transmembrane region" description="Helical" evidence="4">
    <location>
        <begin position="308"/>
        <end position="331"/>
    </location>
</feature>
<feature type="transmembrane region" description="Helical" evidence="4">
    <location>
        <begin position="149"/>
        <end position="168"/>
    </location>
</feature>
<dbReference type="InterPro" id="IPR011701">
    <property type="entry name" value="MFS"/>
</dbReference>
<feature type="transmembrane region" description="Helical" evidence="4">
    <location>
        <begin position="438"/>
        <end position="458"/>
    </location>
</feature>
<dbReference type="EMBL" id="KQ964255">
    <property type="protein sequence ID" value="KXJ89442.1"/>
    <property type="molecule type" value="Genomic_DNA"/>
</dbReference>
<dbReference type="InterPro" id="IPR050327">
    <property type="entry name" value="Proton-linked_MCT"/>
</dbReference>
<feature type="transmembrane region" description="Helical" evidence="4">
    <location>
        <begin position="232"/>
        <end position="257"/>
    </location>
</feature>
<reference evidence="7" key="1">
    <citation type="submission" date="2016-02" db="EMBL/GenBank/DDBJ databases">
        <title>Draft genome sequence of Microdochium bolleyi, a fungal endophyte of beachgrass.</title>
        <authorList>
            <consortium name="DOE Joint Genome Institute"/>
            <person name="David A.S."/>
            <person name="May G."/>
            <person name="Haridas S."/>
            <person name="Lim J."/>
            <person name="Wang M."/>
            <person name="Labutti K."/>
            <person name="Lipzen A."/>
            <person name="Barry K."/>
            <person name="Grigoriev I.V."/>
        </authorList>
    </citation>
    <scope>NUCLEOTIDE SEQUENCE [LARGE SCALE GENOMIC DNA]</scope>
    <source>
        <strain evidence="7">J235TASD1</strain>
    </source>
</reference>
<organism evidence="6 7">
    <name type="scientific">Microdochium bolleyi</name>
    <dbReference type="NCBI Taxonomy" id="196109"/>
    <lineage>
        <taxon>Eukaryota</taxon>
        <taxon>Fungi</taxon>
        <taxon>Dikarya</taxon>
        <taxon>Ascomycota</taxon>
        <taxon>Pezizomycotina</taxon>
        <taxon>Sordariomycetes</taxon>
        <taxon>Xylariomycetidae</taxon>
        <taxon>Xylariales</taxon>
        <taxon>Microdochiaceae</taxon>
        <taxon>Microdochium</taxon>
    </lineage>
</organism>
<dbReference type="InParanoid" id="A0A136IWZ9"/>
<name>A0A136IWZ9_9PEZI</name>
<dbReference type="PANTHER" id="PTHR11360">
    <property type="entry name" value="MONOCARBOXYLATE TRANSPORTER"/>
    <property type="match status" value="1"/>
</dbReference>
<dbReference type="Gene3D" id="1.20.1250.20">
    <property type="entry name" value="MFS general substrate transporter like domains"/>
    <property type="match status" value="1"/>
</dbReference>
<dbReference type="PANTHER" id="PTHR11360:SF130">
    <property type="entry name" value="MAJOR FACILITATOR SUPERFAMILY (MFS) PROFILE DOMAIN-CONTAINING PROTEIN-RELATED"/>
    <property type="match status" value="1"/>
</dbReference>
<feature type="region of interest" description="Disordered" evidence="3">
    <location>
        <begin position="1"/>
        <end position="47"/>
    </location>
</feature>
<feature type="transmembrane region" description="Helical" evidence="4">
    <location>
        <begin position="174"/>
        <end position="194"/>
    </location>
</feature>
<feature type="compositionally biased region" description="Basic and acidic residues" evidence="3">
    <location>
        <begin position="24"/>
        <end position="37"/>
    </location>
</feature>
<evidence type="ECO:0000313" key="7">
    <source>
        <dbReference type="Proteomes" id="UP000070501"/>
    </source>
</evidence>
<evidence type="ECO:0000313" key="6">
    <source>
        <dbReference type="EMBL" id="KXJ89442.1"/>
    </source>
</evidence>